<feature type="domain" description="Large ribosomal subunit protein uL30-like ferredoxin-like fold" evidence="9">
    <location>
        <begin position="108"/>
        <end position="157"/>
    </location>
</feature>
<evidence type="ECO:0000256" key="5">
    <source>
        <dbReference type="ARBA" id="ARBA00023128"/>
    </source>
</evidence>
<dbReference type="GO" id="GO:0003735">
    <property type="term" value="F:structural constituent of ribosome"/>
    <property type="evidence" value="ECO:0007669"/>
    <property type="project" value="InterPro"/>
</dbReference>
<keyword evidence="11" id="KW-1185">Reference proteome</keyword>
<keyword evidence="4" id="KW-0689">Ribosomal protein</keyword>
<evidence type="ECO:0000256" key="7">
    <source>
        <dbReference type="ARBA" id="ARBA00035281"/>
    </source>
</evidence>
<reference evidence="10" key="2">
    <citation type="submission" date="2025-08" db="UniProtKB">
        <authorList>
            <consortium name="Ensembl"/>
        </authorList>
    </citation>
    <scope>IDENTIFICATION</scope>
</reference>
<proteinExistence type="inferred from homology"/>
<dbReference type="GeneTree" id="ENSGT00940000163829"/>
<dbReference type="InterPro" id="IPR016082">
    <property type="entry name" value="Ribosomal_uL30_ferredoxin-like"/>
</dbReference>
<evidence type="ECO:0000256" key="2">
    <source>
        <dbReference type="ARBA" id="ARBA00007594"/>
    </source>
</evidence>
<name>A0AAY5EDH3_ELEEL</name>
<gene>
    <name evidence="10" type="primary">mrpl30</name>
</gene>
<evidence type="ECO:0000313" key="11">
    <source>
        <dbReference type="Proteomes" id="UP000314983"/>
    </source>
</evidence>
<reference evidence="10 11" key="1">
    <citation type="submission" date="2020-05" db="EMBL/GenBank/DDBJ databases">
        <title>Electrophorus electricus (electric eel) genome, fEleEle1, primary haplotype.</title>
        <authorList>
            <person name="Myers G."/>
            <person name="Meyer A."/>
            <person name="Fedrigo O."/>
            <person name="Formenti G."/>
            <person name="Rhie A."/>
            <person name="Tracey A."/>
            <person name="Sims Y."/>
            <person name="Jarvis E.D."/>
        </authorList>
    </citation>
    <scope>NUCLEOTIDE SEQUENCE [LARGE SCALE GENOMIC DNA]</scope>
</reference>
<dbReference type="Gene3D" id="3.30.1390.20">
    <property type="entry name" value="Ribosomal protein L30, ferredoxin-like fold domain"/>
    <property type="match status" value="1"/>
</dbReference>
<dbReference type="GO" id="GO:0006412">
    <property type="term" value="P:translation"/>
    <property type="evidence" value="ECO:0007669"/>
    <property type="project" value="InterPro"/>
</dbReference>
<evidence type="ECO:0000313" key="10">
    <source>
        <dbReference type="Ensembl" id="ENSEEEP00000054898.1"/>
    </source>
</evidence>
<dbReference type="PANTHER" id="PTHR15892:SF2">
    <property type="entry name" value="LARGE RIBOSOMAL SUBUNIT PROTEIN UL30M"/>
    <property type="match status" value="1"/>
</dbReference>
<keyword evidence="5" id="KW-0496">Mitochondrion</keyword>
<evidence type="ECO:0000259" key="9">
    <source>
        <dbReference type="Pfam" id="PF00327"/>
    </source>
</evidence>
<dbReference type="Proteomes" id="UP000314983">
    <property type="component" value="Chromosome 25"/>
</dbReference>
<evidence type="ECO:0000256" key="8">
    <source>
        <dbReference type="ARBA" id="ARBA00035356"/>
    </source>
</evidence>
<comment type="subcellular location">
    <subcellularLocation>
        <location evidence="1">Mitochondrion</location>
    </subcellularLocation>
</comment>
<dbReference type="PANTHER" id="PTHR15892">
    <property type="entry name" value="MITOCHONDRIAL RIBOSOMAL PROTEIN L30"/>
    <property type="match status" value="1"/>
</dbReference>
<protein>
    <recommendedName>
        <fullName evidence="7">Large ribosomal subunit protein uL30m</fullName>
    </recommendedName>
    <alternativeName>
        <fullName evidence="8">39S ribosomal protein L30, mitochondrial</fullName>
    </alternativeName>
</protein>
<dbReference type="Pfam" id="PF00327">
    <property type="entry name" value="Ribosomal_L30"/>
    <property type="match status" value="1"/>
</dbReference>
<comment type="similarity">
    <text evidence="2">Belongs to the universal ribosomal protein uL30 family.</text>
</comment>
<dbReference type="FunFam" id="3.30.1390.20:FF:000005">
    <property type="entry name" value="39S ribosomal protein L30, mitochondrial"/>
    <property type="match status" value="1"/>
</dbReference>
<dbReference type="GO" id="GO:0005743">
    <property type="term" value="C:mitochondrial inner membrane"/>
    <property type="evidence" value="ECO:0007669"/>
    <property type="project" value="UniProtKB-ARBA"/>
</dbReference>
<dbReference type="InterPro" id="IPR036919">
    <property type="entry name" value="Ribo_uL30_ferredoxin-like_sf"/>
</dbReference>
<evidence type="ECO:0000256" key="4">
    <source>
        <dbReference type="ARBA" id="ARBA00022980"/>
    </source>
</evidence>
<dbReference type="GO" id="GO:0015934">
    <property type="term" value="C:large ribosomal subunit"/>
    <property type="evidence" value="ECO:0007669"/>
    <property type="project" value="InterPro"/>
</dbReference>
<evidence type="ECO:0000256" key="1">
    <source>
        <dbReference type="ARBA" id="ARBA00004173"/>
    </source>
</evidence>
<reference evidence="10" key="3">
    <citation type="submission" date="2025-09" db="UniProtKB">
        <authorList>
            <consortium name="Ensembl"/>
        </authorList>
    </citation>
    <scope>IDENTIFICATION</scope>
</reference>
<dbReference type="AlphaFoldDB" id="A0AAY5EDH3"/>
<accession>A0AAY5EDH3</accession>
<keyword evidence="3" id="KW-0809">Transit peptide</keyword>
<keyword evidence="6" id="KW-0687">Ribonucleoprotein</keyword>
<dbReference type="Ensembl" id="ENSEEET00000062244.1">
    <property type="protein sequence ID" value="ENSEEEP00000054898.1"/>
    <property type="gene ID" value="ENSEEEG00000003751.2"/>
</dbReference>
<dbReference type="SUPFAM" id="SSF55129">
    <property type="entry name" value="Ribosomal protein L30p/L7e"/>
    <property type="match status" value="1"/>
</dbReference>
<evidence type="ECO:0000256" key="3">
    <source>
        <dbReference type="ARBA" id="ARBA00022946"/>
    </source>
</evidence>
<organism evidence="10 11">
    <name type="scientific">Electrophorus electricus</name>
    <name type="common">Electric eel</name>
    <name type="synonym">Gymnotus electricus</name>
    <dbReference type="NCBI Taxonomy" id="8005"/>
    <lineage>
        <taxon>Eukaryota</taxon>
        <taxon>Metazoa</taxon>
        <taxon>Chordata</taxon>
        <taxon>Craniata</taxon>
        <taxon>Vertebrata</taxon>
        <taxon>Euteleostomi</taxon>
        <taxon>Actinopterygii</taxon>
        <taxon>Neopterygii</taxon>
        <taxon>Teleostei</taxon>
        <taxon>Ostariophysi</taxon>
        <taxon>Gymnotiformes</taxon>
        <taxon>Gymnotoidei</taxon>
        <taxon>Gymnotidae</taxon>
        <taxon>Electrophorus</taxon>
    </lineage>
</organism>
<sequence length="198" mass="22391">MAALCRALGVSAPLARQVTMALCASALTWIIPVAVPSRWLCLGGAEGIEVNVDELFLQSLLEAAPWPLRVVCRSKFTKSRIPPEVFEERSKEHEKYGGNPEQPHKLHIVTRVKSTVRRPYWEKKVVKSLGLLKSHEPRVHKNTPSVNRQLKIIKHLVMIQPLKLPDQLPSEEELADSYLNSKGELMVRRPEKPVEQNS</sequence>
<dbReference type="InterPro" id="IPR005996">
    <property type="entry name" value="Ribosomal_uL30_bac-type"/>
</dbReference>
<evidence type="ECO:0000256" key="6">
    <source>
        <dbReference type="ARBA" id="ARBA00023274"/>
    </source>
</evidence>
<dbReference type="CDD" id="cd01658">
    <property type="entry name" value="Ribosomal_L30"/>
    <property type="match status" value="1"/>
</dbReference>